<name>A0A1K2HI30_9NEIS</name>
<dbReference type="Pfam" id="PF07589">
    <property type="entry name" value="PEP-CTERM"/>
    <property type="match status" value="1"/>
</dbReference>
<keyword evidence="1" id="KW-0732">Signal</keyword>
<accession>A0A1K2HI30</accession>
<gene>
    <name evidence="3" type="ORF">SAMN02745887_01946</name>
</gene>
<dbReference type="RefSeq" id="WP_072428465.1">
    <property type="nucleotide sequence ID" value="NZ_FPKR01000007.1"/>
</dbReference>
<dbReference type="InterPro" id="IPR013424">
    <property type="entry name" value="Ice-binding_C"/>
</dbReference>
<dbReference type="STRING" id="1121279.SAMN02745887_01946"/>
<keyword evidence="4" id="KW-1185">Reference proteome</keyword>
<evidence type="ECO:0000259" key="2">
    <source>
        <dbReference type="Pfam" id="PF07589"/>
    </source>
</evidence>
<organism evidence="3 4">
    <name type="scientific">Chitinimonas taiwanensis DSM 18899</name>
    <dbReference type="NCBI Taxonomy" id="1121279"/>
    <lineage>
        <taxon>Bacteria</taxon>
        <taxon>Pseudomonadati</taxon>
        <taxon>Pseudomonadota</taxon>
        <taxon>Betaproteobacteria</taxon>
        <taxon>Neisseriales</taxon>
        <taxon>Chitinibacteraceae</taxon>
        <taxon>Chitinimonas</taxon>
    </lineage>
</organism>
<reference evidence="3 4" key="1">
    <citation type="submission" date="2016-11" db="EMBL/GenBank/DDBJ databases">
        <authorList>
            <person name="Jaros S."/>
            <person name="Januszkiewicz K."/>
            <person name="Wedrychowicz H."/>
        </authorList>
    </citation>
    <scope>NUCLEOTIDE SEQUENCE [LARGE SCALE GENOMIC DNA]</scope>
    <source>
        <strain evidence="3 4">DSM 18899</strain>
    </source>
</reference>
<dbReference type="OrthoDB" id="573436at2"/>
<proteinExistence type="predicted"/>
<sequence>MNKRFAVAGALLALSISGAAQALTIDTNIGANASEAATNLTNAYLAPSSGINVLSSSYVGQLTSPQSATYSGFNLTSSQGGPNLQIGNGIFLTSGRADIAQTNNDASFDGNLGTAGDAQATAELIAKGAPASDTRDANSLTIEFTVDPGVNQISSSFLFGSDEFPDQGVTDFFMFFIDDVNYAFFNDGSLVSFVNGVNSANFVNNQVGSGNYGIEYDGLSLSLGITGNLDLSRSVHTLKVVIGDTSDSIYDSGVFLSGLKAGTGTNVGVCGGPNQPPCDVPEPGSMLLVGIGLVGLLARRRAKQA</sequence>
<protein>
    <submittedName>
        <fullName evidence="3">PEP-CTERM protein-sorting domain-containing protein</fullName>
    </submittedName>
</protein>
<dbReference type="AlphaFoldDB" id="A0A1K2HI30"/>
<evidence type="ECO:0000313" key="4">
    <source>
        <dbReference type="Proteomes" id="UP000186513"/>
    </source>
</evidence>
<feature type="signal peptide" evidence="1">
    <location>
        <begin position="1"/>
        <end position="22"/>
    </location>
</feature>
<dbReference type="InterPro" id="IPR049804">
    <property type="entry name" value="Choice_anch_L"/>
</dbReference>
<dbReference type="Proteomes" id="UP000186513">
    <property type="component" value="Unassembled WGS sequence"/>
</dbReference>
<feature type="chain" id="PRO_5012476204" evidence="1">
    <location>
        <begin position="23"/>
        <end position="305"/>
    </location>
</feature>
<dbReference type="NCBIfam" id="NF038133">
    <property type="entry name" value="choice_anch_L"/>
    <property type="match status" value="1"/>
</dbReference>
<dbReference type="NCBIfam" id="TIGR02595">
    <property type="entry name" value="PEP_CTERM"/>
    <property type="match status" value="1"/>
</dbReference>
<feature type="domain" description="Ice-binding protein C-terminal" evidence="2">
    <location>
        <begin position="279"/>
        <end position="301"/>
    </location>
</feature>
<evidence type="ECO:0000256" key="1">
    <source>
        <dbReference type="SAM" id="SignalP"/>
    </source>
</evidence>
<evidence type="ECO:0000313" key="3">
    <source>
        <dbReference type="EMBL" id="SFZ76414.1"/>
    </source>
</evidence>
<dbReference type="EMBL" id="FPKR01000007">
    <property type="protein sequence ID" value="SFZ76414.1"/>
    <property type="molecule type" value="Genomic_DNA"/>
</dbReference>